<gene>
    <name evidence="2" type="ORF">KPH14_005469</name>
</gene>
<keyword evidence="3" id="KW-1185">Reference proteome</keyword>
<feature type="region of interest" description="Disordered" evidence="1">
    <location>
        <begin position="87"/>
        <end position="116"/>
    </location>
</feature>
<evidence type="ECO:0000313" key="3">
    <source>
        <dbReference type="Proteomes" id="UP001258017"/>
    </source>
</evidence>
<protein>
    <submittedName>
        <fullName evidence="2">Uncharacterized protein</fullName>
    </submittedName>
</protein>
<accession>A0AAD9RBX5</accession>
<name>A0AAD9RBX5_9HYME</name>
<reference evidence="2" key="1">
    <citation type="submission" date="2021-08" db="EMBL/GenBank/DDBJ databases">
        <authorList>
            <person name="Misof B."/>
            <person name="Oliver O."/>
            <person name="Podsiadlowski L."/>
            <person name="Donath A."/>
            <person name="Peters R."/>
            <person name="Mayer C."/>
            <person name="Rust J."/>
            <person name="Gunkel S."/>
            <person name="Lesny P."/>
            <person name="Martin S."/>
            <person name="Oeyen J.P."/>
            <person name="Petersen M."/>
            <person name="Panagiotis P."/>
            <person name="Wilbrandt J."/>
            <person name="Tanja T."/>
        </authorList>
    </citation>
    <scope>NUCLEOTIDE SEQUENCE</scope>
    <source>
        <strain evidence="2">GBR_01_08_01A</strain>
        <tissue evidence="2">Thorax + abdomen</tissue>
    </source>
</reference>
<proteinExistence type="predicted"/>
<sequence>MKKTLHTQEPAATAKVPPPVPPLLSGLQAPPKSVPRRRDYDLSIPRNKCRMQLSHCPEAFVGFESSPLRCWYQHLREESSPIEESWFSVRDQQAGKPDYKSLERGGLSKRTNAAQV</sequence>
<feature type="region of interest" description="Disordered" evidence="1">
    <location>
        <begin position="1"/>
        <end position="39"/>
    </location>
</feature>
<evidence type="ECO:0000313" key="2">
    <source>
        <dbReference type="EMBL" id="KAK2576836.1"/>
    </source>
</evidence>
<dbReference type="EMBL" id="JAIFRP010004405">
    <property type="protein sequence ID" value="KAK2576836.1"/>
    <property type="molecule type" value="Genomic_DNA"/>
</dbReference>
<reference evidence="2" key="2">
    <citation type="journal article" date="2023" name="Commun. Biol.">
        <title>Intrasexual cuticular hydrocarbon dimorphism in a wasp sheds light on hydrocarbon biosynthesis genes in Hymenoptera.</title>
        <authorList>
            <person name="Moris V.C."/>
            <person name="Podsiadlowski L."/>
            <person name="Martin S."/>
            <person name="Oeyen J.P."/>
            <person name="Donath A."/>
            <person name="Petersen M."/>
            <person name="Wilbrandt J."/>
            <person name="Misof B."/>
            <person name="Liedtke D."/>
            <person name="Thamm M."/>
            <person name="Scheiner R."/>
            <person name="Schmitt T."/>
            <person name="Niehuis O."/>
        </authorList>
    </citation>
    <scope>NUCLEOTIDE SEQUENCE</scope>
    <source>
        <strain evidence="2">GBR_01_08_01A</strain>
    </source>
</reference>
<evidence type="ECO:0000256" key="1">
    <source>
        <dbReference type="SAM" id="MobiDB-lite"/>
    </source>
</evidence>
<dbReference type="Proteomes" id="UP001258017">
    <property type="component" value="Unassembled WGS sequence"/>
</dbReference>
<comment type="caution">
    <text evidence="2">The sequence shown here is derived from an EMBL/GenBank/DDBJ whole genome shotgun (WGS) entry which is preliminary data.</text>
</comment>
<organism evidence="2 3">
    <name type="scientific">Odynerus spinipes</name>
    <dbReference type="NCBI Taxonomy" id="1348599"/>
    <lineage>
        <taxon>Eukaryota</taxon>
        <taxon>Metazoa</taxon>
        <taxon>Ecdysozoa</taxon>
        <taxon>Arthropoda</taxon>
        <taxon>Hexapoda</taxon>
        <taxon>Insecta</taxon>
        <taxon>Pterygota</taxon>
        <taxon>Neoptera</taxon>
        <taxon>Endopterygota</taxon>
        <taxon>Hymenoptera</taxon>
        <taxon>Apocrita</taxon>
        <taxon>Aculeata</taxon>
        <taxon>Vespoidea</taxon>
        <taxon>Vespidae</taxon>
        <taxon>Eumeninae</taxon>
        <taxon>Odynerus</taxon>
    </lineage>
</organism>
<dbReference type="AlphaFoldDB" id="A0AAD9RBX5"/>